<evidence type="ECO:0000313" key="5">
    <source>
        <dbReference type="Proteomes" id="UP000002037"/>
    </source>
</evidence>
<dbReference type="Gene3D" id="3.40.50.720">
    <property type="entry name" value="NAD(P)-binding Rossmann-like Domain"/>
    <property type="match status" value="1"/>
</dbReference>
<reference evidence="4 5" key="1">
    <citation type="journal article" date="2009" name="Nature">
        <title>Evolution of pathogenicity and sexual reproduction in eight Candida genomes.</title>
        <authorList>
            <person name="Butler G."/>
            <person name="Rasmussen M.D."/>
            <person name="Lin M.F."/>
            <person name="Santos M.A."/>
            <person name="Sakthikumar S."/>
            <person name="Munro C.A."/>
            <person name="Rheinbay E."/>
            <person name="Grabherr M."/>
            <person name="Forche A."/>
            <person name="Reedy J.L."/>
            <person name="Agrafioti I."/>
            <person name="Arnaud M.B."/>
            <person name="Bates S."/>
            <person name="Brown A.J."/>
            <person name="Brunke S."/>
            <person name="Costanzo M.C."/>
            <person name="Fitzpatrick D.A."/>
            <person name="de Groot P.W."/>
            <person name="Harris D."/>
            <person name="Hoyer L.L."/>
            <person name="Hube B."/>
            <person name="Klis F.M."/>
            <person name="Kodira C."/>
            <person name="Lennard N."/>
            <person name="Logue M.E."/>
            <person name="Martin R."/>
            <person name="Neiman A.M."/>
            <person name="Nikolaou E."/>
            <person name="Quail M.A."/>
            <person name="Quinn J."/>
            <person name="Santos M.C."/>
            <person name="Schmitzberger F.F."/>
            <person name="Sherlock G."/>
            <person name="Shah P."/>
            <person name="Silverstein K.A."/>
            <person name="Skrzypek M.S."/>
            <person name="Soll D."/>
            <person name="Staggs R."/>
            <person name="Stansfield I."/>
            <person name="Stumpf M.P."/>
            <person name="Sudbery P.E."/>
            <person name="Srikantha T."/>
            <person name="Zeng Q."/>
            <person name="Berman J."/>
            <person name="Berriman M."/>
            <person name="Heitman J."/>
            <person name="Gow N.A."/>
            <person name="Lorenz M.C."/>
            <person name="Birren B.W."/>
            <person name="Kellis M."/>
            <person name="Cuomo C.A."/>
        </authorList>
    </citation>
    <scope>NUCLEOTIDE SEQUENCE [LARGE SCALE GENOMIC DNA]</scope>
    <source>
        <strain evidence="5">ATCC MYA-3404 / T1</strain>
    </source>
</reference>
<proteinExistence type="inferred from homology"/>
<dbReference type="eggNOG" id="KOG0725">
    <property type="taxonomic scope" value="Eukaryota"/>
</dbReference>
<dbReference type="FunFam" id="3.40.50.720:FF:000084">
    <property type="entry name" value="Short-chain dehydrogenase reductase"/>
    <property type="match status" value="1"/>
</dbReference>
<accession>C5MH69</accession>
<name>C5MH69_CANTT</name>
<dbReference type="Proteomes" id="UP000002037">
    <property type="component" value="Unassembled WGS sequence"/>
</dbReference>
<gene>
    <name evidence="4" type="ORF">CTRG_05423</name>
</gene>
<organism evidence="4 5">
    <name type="scientific">Candida tropicalis (strain ATCC MYA-3404 / T1)</name>
    <name type="common">Yeast</name>
    <dbReference type="NCBI Taxonomy" id="294747"/>
    <lineage>
        <taxon>Eukaryota</taxon>
        <taxon>Fungi</taxon>
        <taxon>Dikarya</taxon>
        <taxon>Ascomycota</taxon>
        <taxon>Saccharomycotina</taxon>
        <taxon>Pichiomycetes</taxon>
        <taxon>Debaryomycetaceae</taxon>
        <taxon>Candida/Lodderomyces clade</taxon>
        <taxon>Candida</taxon>
    </lineage>
</organism>
<dbReference type="PANTHER" id="PTHR42760">
    <property type="entry name" value="SHORT-CHAIN DEHYDROGENASES/REDUCTASES FAMILY MEMBER"/>
    <property type="match status" value="1"/>
</dbReference>
<dbReference type="SUPFAM" id="SSF51735">
    <property type="entry name" value="NAD(P)-binding Rossmann-fold domains"/>
    <property type="match status" value="1"/>
</dbReference>
<dbReference type="OrthoDB" id="294295at2759"/>
<dbReference type="Pfam" id="PF13561">
    <property type="entry name" value="adh_short_C2"/>
    <property type="match status" value="1"/>
</dbReference>
<evidence type="ECO:0000256" key="3">
    <source>
        <dbReference type="ARBA" id="ARBA00023002"/>
    </source>
</evidence>
<dbReference type="GeneID" id="8300480"/>
<dbReference type="InterPro" id="IPR036291">
    <property type="entry name" value="NAD(P)-bd_dom_sf"/>
</dbReference>
<dbReference type="GO" id="GO:0016616">
    <property type="term" value="F:oxidoreductase activity, acting on the CH-OH group of donors, NAD or NADP as acceptor"/>
    <property type="evidence" value="ECO:0007669"/>
    <property type="project" value="TreeGrafter"/>
</dbReference>
<keyword evidence="2" id="KW-0521">NADP</keyword>
<evidence type="ECO:0000256" key="1">
    <source>
        <dbReference type="ARBA" id="ARBA00006484"/>
    </source>
</evidence>
<sequence length="276" mass="30478">MKKKTTEKLSITIRIIMSQLFSLKGQVAILTGGTNGIGLGYARGLASADLDQLILTYRSDSTFEKAKNAIKEVNPNIQIDGVKIDFLKEEEDDIVSKIVEESFKVSKTGKVDILVNNAGITERYPFEEFPQEKFNDIIKVDLNIPVKLTKEVGKRMLESNTKGKIVFTASLMSFQGGVSCTPYAISKGAIKQFTQGLSNEWSSRGIRVNAIAPGYIETNMTGSMNDDAKNLVDKRIPMQRWGNPDDFMGPIVFLTSDASKYITGETLLVDGGWMGR</sequence>
<dbReference type="HOGENOM" id="CLU_010194_1_1_1"/>
<protein>
    <recommendedName>
        <fullName evidence="6">2-deoxy-D-gluconate 3-dehydrogenase</fullName>
    </recommendedName>
</protein>
<dbReference type="KEGG" id="ctp:CTRG_05423"/>
<keyword evidence="3" id="KW-0560">Oxidoreductase</keyword>
<evidence type="ECO:0000256" key="2">
    <source>
        <dbReference type="ARBA" id="ARBA00022857"/>
    </source>
</evidence>
<dbReference type="InterPro" id="IPR020904">
    <property type="entry name" value="Sc_DH/Rdtase_CS"/>
</dbReference>
<dbReference type="PANTHER" id="PTHR42760:SF5">
    <property type="entry name" value="2-DEHYDRO-3-DEOXY-D-GLUCONATE 5-DEHYDROGENASE"/>
    <property type="match status" value="1"/>
</dbReference>
<dbReference type="EMBL" id="GG692402">
    <property type="protein sequence ID" value="EER30971.1"/>
    <property type="molecule type" value="Genomic_DNA"/>
</dbReference>
<dbReference type="VEuPathDB" id="FungiDB:CTRG_05423"/>
<evidence type="ECO:0008006" key="6">
    <source>
        <dbReference type="Google" id="ProtNLM"/>
    </source>
</evidence>
<dbReference type="InterPro" id="IPR002347">
    <property type="entry name" value="SDR_fam"/>
</dbReference>
<dbReference type="PROSITE" id="PS00061">
    <property type="entry name" value="ADH_SHORT"/>
    <property type="match status" value="1"/>
</dbReference>
<dbReference type="AlphaFoldDB" id="C5MH69"/>
<evidence type="ECO:0000313" key="4">
    <source>
        <dbReference type="EMBL" id="EER30971.1"/>
    </source>
</evidence>
<keyword evidence="5" id="KW-1185">Reference proteome</keyword>
<dbReference type="STRING" id="294747.C5MH69"/>
<comment type="similarity">
    <text evidence="1">Belongs to the short-chain dehydrogenases/reductases (SDR) family.</text>
</comment>
<dbReference type="PRINTS" id="PR00080">
    <property type="entry name" value="SDRFAMILY"/>
</dbReference>
<dbReference type="PRINTS" id="PR00081">
    <property type="entry name" value="GDHRDH"/>
</dbReference>
<dbReference type="RefSeq" id="XP_002551125.1">
    <property type="nucleotide sequence ID" value="XM_002551079.1"/>
</dbReference>